<keyword evidence="1" id="KW-0472">Membrane</keyword>
<evidence type="ECO:0000313" key="2">
    <source>
        <dbReference type="EMBL" id="MDB6257690.1"/>
    </source>
</evidence>
<dbReference type="Proteomes" id="UP001141981">
    <property type="component" value="Unassembled WGS sequence"/>
</dbReference>
<dbReference type="EMBL" id="JAOTGY010000004">
    <property type="protein sequence ID" value="MDB6257690.1"/>
    <property type="molecule type" value="Genomic_DNA"/>
</dbReference>
<keyword evidence="1" id="KW-0812">Transmembrane</keyword>
<feature type="transmembrane region" description="Helical" evidence="1">
    <location>
        <begin position="21"/>
        <end position="41"/>
    </location>
</feature>
<gene>
    <name evidence="2" type="ORF">ODU72_03200</name>
</gene>
<comment type="caution">
    <text evidence="2">The sequence shown here is derived from an EMBL/GenBank/DDBJ whole genome shotgun (WGS) entry which is preliminary data.</text>
</comment>
<proteinExistence type="predicted"/>
<keyword evidence="1" id="KW-1133">Transmembrane helix</keyword>
<dbReference type="AlphaFoldDB" id="A0A9X3W4P0"/>
<reference evidence="2" key="1">
    <citation type="journal article" date="2022" name="Microorganisms">
        <title>Antibiotic Susceptibility, Resistance Gene Determinants and Corresponding Genomic Regions in Lactobacillus amylovorus Isolates Derived from Wild Boars and Domestic Pigs.</title>
        <authorList>
            <person name="Moravkova M."/>
            <person name="Kostovova I."/>
            <person name="Kavanova K."/>
            <person name="Pechar R."/>
            <person name="Stanek S."/>
            <person name="Brychta A."/>
            <person name="Zeman M."/>
            <person name="Kubasova T."/>
        </authorList>
    </citation>
    <scope>NUCLEOTIDE SEQUENCE</scope>
    <source>
        <strain evidence="2">M490A</strain>
    </source>
</reference>
<accession>A0A9X3W4P0</accession>
<protein>
    <submittedName>
        <fullName evidence="2">Uncharacterized protein</fullName>
    </submittedName>
</protein>
<name>A0A9X3W4P0_LACAM</name>
<organism evidence="2 3">
    <name type="scientific">Lactobacillus amylovorus</name>
    <dbReference type="NCBI Taxonomy" id="1604"/>
    <lineage>
        <taxon>Bacteria</taxon>
        <taxon>Bacillati</taxon>
        <taxon>Bacillota</taxon>
        <taxon>Bacilli</taxon>
        <taxon>Lactobacillales</taxon>
        <taxon>Lactobacillaceae</taxon>
        <taxon>Lactobacillus</taxon>
    </lineage>
</organism>
<sequence length="43" mass="4939">MTRKEFRKQNKKSPKANLLEVVAAIASIISAVIELLNYFHIRP</sequence>
<reference evidence="2" key="2">
    <citation type="submission" date="2022-10" db="EMBL/GenBank/DDBJ databases">
        <authorList>
            <person name="Kostovova I."/>
            <person name="Moravkova M."/>
            <person name="Pechar R."/>
        </authorList>
    </citation>
    <scope>NUCLEOTIDE SEQUENCE</scope>
    <source>
        <strain evidence="2">M490A</strain>
    </source>
</reference>
<evidence type="ECO:0000256" key="1">
    <source>
        <dbReference type="SAM" id="Phobius"/>
    </source>
</evidence>
<dbReference type="RefSeq" id="WP_258380217.1">
    <property type="nucleotide sequence ID" value="NZ_JAOTGR010000001.1"/>
</dbReference>
<evidence type="ECO:0000313" key="3">
    <source>
        <dbReference type="Proteomes" id="UP001141981"/>
    </source>
</evidence>